<dbReference type="SUPFAM" id="SSF53067">
    <property type="entry name" value="Actin-like ATPase domain"/>
    <property type="match status" value="1"/>
</dbReference>
<evidence type="ECO:0000256" key="7">
    <source>
        <dbReference type="HAMAP-Rule" id="MF_01445"/>
    </source>
</evidence>
<dbReference type="NCBIfam" id="TIGR00329">
    <property type="entry name" value="gcp_kae1"/>
    <property type="match status" value="1"/>
</dbReference>
<dbReference type="HAMAP" id="MF_01445">
    <property type="entry name" value="TsaD"/>
    <property type="match status" value="1"/>
</dbReference>
<comment type="catalytic activity">
    <reaction evidence="6 7">
        <text>L-threonylcarbamoyladenylate + adenosine(37) in tRNA = N(6)-L-threonylcarbamoyladenosine(37) in tRNA + AMP + H(+)</text>
        <dbReference type="Rhea" id="RHEA:37059"/>
        <dbReference type="Rhea" id="RHEA-COMP:10162"/>
        <dbReference type="Rhea" id="RHEA-COMP:10163"/>
        <dbReference type="ChEBI" id="CHEBI:15378"/>
        <dbReference type="ChEBI" id="CHEBI:73682"/>
        <dbReference type="ChEBI" id="CHEBI:74411"/>
        <dbReference type="ChEBI" id="CHEBI:74418"/>
        <dbReference type="ChEBI" id="CHEBI:456215"/>
        <dbReference type="EC" id="2.3.1.234"/>
    </reaction>
</comment>
<comment type="subcellular location">
    <subcellularLocation>
        <location evidence="7">Cytoplasm</location>
    </subcellularLocation>
</comment>
<feature type="binding site" evidence="7">
    <location>
        <position position="115"/>
    </location>
    <ligand>
        <name>Fe cation</name>
        <dbReference type="ChEBI" id="CHEBI:24875"/>
    </ligand>
</feature>
<dbReference type="PANTHER" id="PTHR11735">
    <property type="entry name" value="TRNA N6-ADENOSINE THREONYLCARBAMOYLTRANSFERASE"/>
    <property type="match status" value="1"/>
</dbReference>
<reference evidence="9 10" key="1">
    <citation type="journal article" date="2015" name="PLoS Negl. Trop. Dis.">
        <title>Distribution of Plasmids in Distinct Leptospira Pathogenic Species.</title>
        <authorList>
            <person name="Wang Y."/>
            <person name="Zhuang X."/>
            <person name="Zhong Y."/>
            <person name="Zhang C."/>
            <person name="Zhang Y."/>
            <person name="Zeng L."/>
            <person name="Zhu Y."/>
            <person name="He P."/>
            <person name="Dong K."/>
            <person name="Pal U."/>
            <person name="Guo X."/>
            <person name="Qin J."/>
        </authorList>
    </citation>
    <scope>NUCLEOTIDE SEQUENCE [LARGE SCALE GENOMIC DNA]</scope>
    <source>
        <strain evidence="9 10">56604</strain>
    </source>
</reference>
<dbReference type="PANTHER" id="PTHR11735:SF6">
    <property type="entry name" value="TRNA N6-ADENOSINE THREONYLCARBAMOYLTRANSFERASE, MITOCHONDRIAL"/>
    <property type="match status" value="1"/>
</dbReference>
<name>A0A0E3B944_LEPBO</name>
<evidence type="ECO:0000256" key="2">
    <source>
        <dbReference type="ARBA" id="ARBA00022694"/>
    </source>
</evidence>
<comment type="function">
    <text evidence="7">Required for the formation of a threonylcarbamoyl group on adenosine at position 37 (t(6)A37) in tRNAs that read codons beginning with adenine. Is involved in the transfer of the threonylcarbamoyl moiety of threonylcarbamoyl-AMP (TC-AMP) to the N6 group of A37, together with TsaE and TsaB. TsaD likely plays a direct catalytic role in this reaction.</text>
</comment>
<evidence type="ECO:0000256" key="3">
    <source>
        <dbReference type="ARBA" id="ARBA00022723"/>
    </source>
</evidence>
<proteinExistence type="inferred from homology"/>
<feature type="binding site" evidence="7">
    <location>
        <position position="304"/>
    </location>
    <ligand>
        <name>Fe cation</name>
        <dbReference type="ChEBI" id="CHEBI:24875"/>
    </ligand>
</feature>
<dbReference type="InterPro" id="IPR017861">
    <property type="entry name" value="KAE1/TsaD"/>
</dbReference>
<feature type="binding site" evidence="7">
    <location>
        <position position="275"/>
    </location>
    <ligand>
        <name>substrate</name>
    </ligand>
</feature>
<sequence>MIGMGIETSCDETSIGIIRDGKELLSLGIFSQIDLHKPYGGIVPEIASRAHLEKINLLLEETMEEAKIRFEDLSYVAVTSSPGLTGSLMVGAQMARCINMVYGTPILPVCHLQSHFAVLHLEGVPTEFPVLGLLLSGGNSAVYILQEFGRMELVGDTMDDALGEAFDKVAGLLDLPYPGGPHIEAKANEYIPTPDEKPILPLLLRNLPQEEVSFSFSGLKTAVMVLLEKQKEVSKEQICWNFQNSAFDLVERNLKRAVAKTGIRKVFAAGGVLANTTLQKRLEVWAGKNSVELFTPKKKIYCTDNGAMVASLGYHLFRKGYKKGIDFTVNPSRQELFS</sequence>
<protein>
    <recommendedName>
        <fullName evidence="7">tRNA N6-adenosine threonylcarbamoyltransferase</fullName>
        <ecNumber evidence="7">2.3.1.234</ecNumber>
    </recommendedName>
    <alternativeName>
        <fullName evidence="7">N6-L-threonylcarbamoyladenine synthase</fullName>
        <shortName evidence="7">t(6)A synthase</shortName>
    </alternativeName>
    <alternativeName>
        <fullName evidence="7">t(6)A37 threonylcarbamoyladenosine biosynthesis protein TsaD</fullName>
    </alternativeName>
    <alternativeName>
        <fullName evidence="7">tRNA threonylcarbamoyladenosine biosynthesis protein TsaD</fullName>
    </alternativeName>
</protein>
<comment type="cofactor">
    <cofactor evidence="7">
        <name>Fe(2+)</name>
        <dbReference type="ChEBI" id="CHEBI:29033"/>
    </cofactor>
    <text evidence="7">Binds 1 Fe(2+) ion per subunit.</text>
</comment>
<dbReference type="GO" id="GO:0002949">
    <property type="term" value="P:tRNA threonylcarbamoyladenosine modification"/>
    <property type="evidence" value="ECO:0007669"/>
    <property type="project" value="UniProtKB-UniRule"/>
</dbReference>
<feature type="binding site" evidence="7">
    <location>
        <begin position="134"/>
        <end position="138"/>
    </location>
    <ligand>
        <name>substrate</name>
    </ligand>
</feature>
<dbReference type="GeneID" id="61173703"/>
<feature type="binding site" evidence="7">
    <location>
        <position position="184"/>
    </location>
    <ligand>
        <name>substrate</name>
    </ligand>
</feature>
<keyword evidence="4 7" id="KW-0408">Iron</keyword>
<evidence type="ECO:0000256" key="5">
    <source>
        <dbReference type="ARBA" id="ARBA00023315"/>
    </source>
</evidence>
<feature type="binding site" evidence="7">
    <location>
        <position position="180"/>
    </location>
    <ligand>
        <name>substrate</name>
    </ligand>
</feature>
<evidence type="ECO:0000259" key="8">
    <source>
        <dbReference type="Pfam" id="PF00814"/>
    </source>
</evidence>
<dbReference type="GO" id="GO:0005737">
    <property type="term" value="C:cytoplasm"/>
    <property type="evidence" value="ECO:0007669"/>
    <property type="project" value="UniProtKB-SubCell"/>
</dbReference>
<feature type="binding site" evidence="7">
    <location>
        <position position="167"/>
    </location>
    <ligand>
        <name>substrate</name>
    </ligand>
</feature>
<dbReference type="Pfam" id="PF00814">
    <property type="entry name" value="TsaD"/>
    <property type="match status" value="1"/>
</dbReference>
<dbReference type="Proteomes" id="UP000058857">
    <property type="component" value="Chromosome 1"/>
</dbReference>
<evidence type="ECO:0000256" key="6">
    <source>
        <dbReference type="ARBA" id="ARBA00048117"/>
    </source>
</evidence>
<dbReference type="GO" id="GO:0005506">
    <property type="term" value="F:iron ion binding"/>
    <property type="evidence" value="ECO:0007669"/>
    <property type="project" value="UniProtKB-UniRule"/>
</dbReference>
<dbReference type="EC" id="2.3.1.234" evidence="7"/>
<dbReference type="PATRIC" id="fig|280505.15.peg.710"/>
<dbReference type="RefSeq" id="WP_002726493.1">
    <property type="nucleotide sequence ID" value="NZ_CP012029.1"/>
</dbReference>
<dbReference type="Gene3D" id="3.30.420.40">
    <property type="match status" value="2"/>
</dbReference>
<keyword evidence="2 7" id="KW-0819">tRNA processing</keyword>
<dbReference type="InterPro" id="IPR022450">
    <property type="entry name" value="TsaD"/>
</dbReference>
<dbReference type="FunFam" id="3.30.420.40:FF:000012">
    <property type="entry name" value="tRNA N6-adenosine threonylcarbamoyltransferase"/>
    <property type="match status" value="1"/>
</dbReference>
<dbReference type="EMBL" id="CP012029">
    <property type="protein sequence ID" value="ALO25064.1"/>
    <property type="molecule type" value="Genomic_DNA"/>
</dbReference>
<keyword evidence="5 7" id="KW-0012">Acyltransferase</keyword>
<dbReference type="NCBIfam" id="TIGR03723">
    <property type="entry name" value="T6A_TsaD_YgjD"/>
    <property type="match status" value="1"/>
</dbReference>
<dbReference type="GO" id="GO:0061711">
    <property type="term" value="F:tRNA N(6)-L-threonylcarbamoyladenine synthase activity"/>
    <property type="evidence" value="ECO:0007669"/>
    <property type="project" value="UniProtKB-EC"/>
</dbReference>
<keyword evidence="7" id="KW-0963">Cytoplasm</keyword>
<gene>
    <name evidence="7" type="primary">tsaD</name>
    <name evidence="9" type="ORF">LBBP_00732</name>
</gene>
<accession>A0A0E3B944</accession>
<dbReference type="InterPro" id="IPR043129">
    <property type="entry name" value="ATPase_NBD"/>
</dbReference>
<organism evidence="9">
    <name type="scientific">Leptospira borgpetersenii serovar Ballum</name>
    <dbReference type="NCBI Taxonomy" id="280505"/>
    <lineage>
        <taxon>Bacteria</taxon>
        <taxon>Pseudomonadati</taxon>
        <taxon>Spirochaetota</taxon>
        <taxon>Spirochaetia</taxon>
        <taxon>Leptospirales</taxon>
        <taxon>Leptospiraceae</taxon>
        <taxon>Leptospira</taxon>
    </lineage>
</organism>
<feature type="domain" description="Gcp-like" evidence="8">
    <location>
        <begin position="24"/>
        <end position="310"/>
    </location>
</feature>
<comment type="similarity">
    <text evidence="7">Belongs to the KAE1 / TsaD family.</text>
</comment>
<evidence type="ECO:0000256" key="4">
    <source>
        <dbReference type="ARBA" id="ARBA00023004"/>
    </source>
</evidence>
<keyword evidence="1 7" id="KW-0808">Transferase</keyword>
<evidence type="ECO:0000256" key="1">
    <source>
        <dbReference type="ARBA" id="ARBA00022679"/>
    </source>
</evidence>
<dbReference type="AlphaFoldDB" id="A0A0E3B944"/>
<keyword evidence="3 7" id="KW-0479">Metal-binding</keyword>
<feature type="binding site" evidence="7">
    <location>
        <position position="111"/>
    </location>
    <ligand>
        <name>Fe cation</name>
        <dbReference type="ChEBI" id="CHEBI:24875"/>
    </ligand>
</feature>
<evidence type="ECO:0000313" key="10">
    <source>
        <dbReference type="Proteomes" id="UP000058857"/>
    </source>
</evidence>
<dbReference type="InterPro" id="IPR000905">
    <property type="entry name" value="Gcp-like_dom"/>
</dbReference>
<evidence type="ECO:0000313" key="9">
    <source>
        <dbReference type="EMBL" id="ALO25064.1"/>
    </source>
</evidence>
<dbReference type="PRINTS" id="PR00789">
    <property type="entry name" value="OSIALOPTASE"/>
</dbReference>